<reference evidence="6" key="2">
    <citation type="submission" date="2017-12" db="EMBL/GenBank/DDBJ databases">
        <title>Genome sequence of the Bar-tailed Godwit (Limosa lapponica baueri).</title>
        <authorList>
            <person name="Lima N.C.B."/>
            <person name="Parody-Merino A.M."/>
            <person name="Battley P.F."/>
            <person name="Fidler A.E."/>
            <person name="Prosdocimi F."/>
        </authorList>
    </citation>
    <scope>NUCLEOTIDE SEQUENCE [LARGE SCALE GENOMIC DNA]</scope>
</reference>
<dbReference type="EMBL" id="KZ518054">
    <property type="protein sequence ID" value="PKU29123.1"/>
    <property type="molecule type" value="Genomic_DNA"/>
</dbReference>
<keyword evidence="6" id="KW-1185">Reference proteome</keyword>
<feature type="domain" description="BEACH-type PH" evidence="4">
    <location>
        <begin position="90"/>
        <end position="203"/>
    </location>
</feature>
<evidence type="ECO:0000259" key="4">
    <source>
        <dbReference type="PROSITE" id="PS51783"/>
    </source>
</evidence>
<dbReference type="Gene3D" id="1.10.1540.10">
    <property type="entry name" value="BEACH domain"/>
    <property type="match status" value="1"/>
</dbReference>
<dbReference type="InterPro" id="IPR051944">
    <property type="entry name" value="BEACH_domain_protein"/>
</dbReference>
<feature type="compositionally biased region" description="Basic and acidic residues" evidence="3">
    <location>
        <begin position="27"/>
        <end position="36"/>
    </location>
</feature>
<accession>A0A2I0T5P6</accession>
<sequence length="203" mass="22785">MRLASGNPAVFQDAIEENTVGETTQQEPEHGEDTIARVKGLVKPPLKRSRSAPDGGDDENQDQSQDQIVEGSSIDEEEKTDNTTLLRLLEEGEKIQHMYRCARVQGLDTSEGLLLFGKEHFYVIDGFTMTATREIRDIETLPPNVREAWYSASKHNMADVKELIPEFFYLPEFLLNSNNFDLGRQKELDSIAMGARAAPESPT</sequence>
<protein>
    <recommendedName>
        <fullName evidence="4">BEACH-type PH domain-containing protein</fullName>
    </recommendedName>
</protein>
<dbReference type="PANTHER" id="PTHR46108:SF1">
    <property type="entry name" value="WD REPEAT AND FYVE DOMAIN-CONTAINING PROTEIN 3"/>
    <property type="match status" value="1"/>
</dbReference>
<dbReference type="AlphaFoldDB" id="A0A2I0T5P6"/>
<dbReference type="InterPro" id="IPR023362">
    <property type="entry name" value="PH-BEACH_dom"/>
</dbReference>
<keyword evidence="1" id="KW-0853">WD repeat</keyword>
<organism evidence="5 6">
    <name type="scientific">Limosa lapponica baueri</name>
    <dbReference type="NCBI Taxonomy" id="1758121"/>
    <lineage>
        <taxon>Eukaryota</taxon>
        <taxon>Metazoa</taxon>
        <taxon>Chordata</taxon>
        <taxon>Craniata</taxon>
        <taxon>Vertebrata</taxon>
        <taxon>Euteleostomi</taxon>
        <taxon>Archelosauria</taxon>
        <taxon>Archosauria</taxon>
        <taxon>Dinosauria</taxon>
        <taxon>Saurischia</taxon>
        <taxon>Theropoda</taxon>
        <taxon>Coelurosauria</taxon>
        <taxon>Aves</taxon>
        <taxon>Neognathae</taxon>
        <taxon>Neoaves</taxon>
        <taxon>Charadriiformes</taxon>
        <taxon>Scolopacidae</taxon>
        <taxon>Limosa</taxon>
    </lineage>
</organism>
<gene>
    <name evidence="5" type="ORF">llap_20573</name>
</gene>
<evidence type="ECO:0000256" key="1">
    <source>
        <dbReference type="ARBA" id="ARBA00022574"/>
    </source>
</evidence>
<dbReference type="InterPro" id="IPR000409">
    <property type="entry name" value="BEACH_dom"/>
</dbReference>
<dbReference type="PANTHER" id="PTHR46108">
    <property type="entry name" value="BLUE CHEESE"/>
    <property type="match status" value="1"/>
</dbReference>
<evidence type="ECO:0000313" key="6">
    <source>
        <dbReference type="Proteomes" id="UP000233556"/>
    </source>
</evidence>
<name>A0A2I0T5P6_LIMLA</name>
<keyword evidence="2" id="KW-0677">Repeat</keyword>
<evidence type="ECO:0000313" key="5">
    <source>
        <dbReference type="EMBL" id="PKU29123.1"/>
    </source>
</evidence>
<dbReference type="Proteomes" id="UP000233556">
    <property type="component" value="Unassembled WGS sequence"/>
</dbReference>
<dbReference type="SUPFAM" id="SSF81837">
    <property type="entry name" value="BEACH domain"/>
    <property type="match status" value="1"/>
</dbReference>
<evidence type="ECO:0000256" key="3">
    <source>
        <dbReference type="SAM" id="MobiDB-lite"/>
    </source>
</evidence>
<dbReference type="Pfam" id="PF02138">
    <property type="entry name" value="Beach"/>
    <property type="match status" value="1"/>
</dbReference>
<dbReference type="OrthoDB" id="10018316at2759"/>
<dbReference type="PROSITE" id="PS51783">
    <property type="entry name" value="PH_BEACH"/>
    <property type="match status" value="1"/>
</dbReference>
<dbReference type="GO" id="GO:0035973">
    <property type="term" value="P:aggrephagy"/>
    <property type="evidence" value="ECO:0007669"/>
    <property type="project" value="TreeGrafter"/>
</dbReference>
<evidence type="ECO:0000256" key="2">
    <source>
        <dbReference type="ARBA" id="ARBA00022737"/>
    </source>
</evidence>
<dbReference type="InterPro" id="IPR036372">
    <property type="entry name" value="BEACH_dom_sf"/>
</dbReference>
<proteinExistence type="predicted"/>
<feature type="region of interest" description="Disordered" evidence="3">
    <location>
        <begin position="1"/>
        <end position="82"/>
    </location>
</feature>
<reference evidence="6" key="1">
    <citation type="submission" date="2017-11" db="EMBL/GenBank/DDBJ databases">
        <authorList>
            <person name="Lima N.C."/>
            <person name="Parody-Merino A.M."/>
            <person name="Battley P.F."/>
            <person name="Fidler A.E."/>
            <person name="Prosdocimi F."/>
        </authorList>
    </citation>
    <scope>NUCLEOTIDE SEQUENCE [LARGE SCALE GENOMIC DNA]</scope>
</reference>